<dbReference type="InterPro" id="IPR050595">
    <property type="entry name" value="Bact_response_regulator"/>
</dbReference>
<organism evidence="5 6">
    <name type="scientific">Streptomyces polygonati</name>
    <dbReference type="NCBI Taxonomy" id="1617087"/>
    <lineage>
        <taxon>Bacteria</taxon>
        <taxon>Bacillati</taxon>
        <taxon>Actinomycetota</taxon>
        <taxon>Actinomycetes</taxon>
        <taxon>Kitasatosporales</taxon>
        <taxon>Streptomycetaceae</taxon>
        <taxon>Streptomyces</taxon>
    </lineage>
</organism>
<dbReference type="PROSITE" id="PS50110">
    <property type="entry name" value="RESPONSE_REGULATORY"/>
    <property type="match status" value="1"/>
</dbReference>
<feature type="domain" description="Response regulatory" evidence="4">
    <location>
        <begin position="243"/>
        <end position="361"/>
    </location>
</feature>
<dbReference type="Gene3D" id="3.40.50.2300">
    <property type="match status" value="1"/>
</dbReference>
<evidence type="ECO:0000256" key="3">
    <source>
        <dbReference type="SAM" id="Coils"/>
    </source>
</evidence>
<feature type="coiled-coil region" evidence="3">
    <location>
        <begin position="169"/>
        <end position="210"/>
    </location>
</feature>
<keyword evidence="1 2" id="KW-0597">Phosphoprotein</keyword>
<evidence type="ECO:0000256" key="2">
    <source>
        <dbReference type="PROSITE-ProRule" id="PRU00169"/>
    </source>
</evidence>
<dbReference type="PANTHER" id="PTHR44591:SF3">
    <property type="entry name" value="RESPONSE REGULATORY DOMAIN-CONTAINING PROTEIN"/>
    <property type="match status" value="1"/>
</dbReference>
<dbReference type="SMART" id="SM00448">
    <property type="entry name" value="REC"/>
    <property type="match status" value="1"/>
</dbReference>
<comment type="caution">
    <text evidence="5">The sequence shown here is derived from an EMBL/GenBank/DDBJ whole genome shotgun (WGS) entry which is preliminary data.</text>
</comment>
<evidence type="ECO:0000259" key="4">
    <source>
        <dbReference type="PROSITE" id="PS50110"/>
    </source>
</evidence>
<dbReference type="InterPro" id="IPR011006">
    <property type="entry name" value="CheY-like_superfamily"/>
</dbReference>
<dbReference type="Proteomes" id="UP001595765">
    <property type="component" value="Unassembled WGS sequence"/>
</dbReference>
<dbReference type="Pfam" id="PF00072">
    <property type="entry name" value="Response_reg"/>
    <property type="match status" value="1"/>
</dbReference>
<protein>
    <submittedName>
        <fullName evidence="5">Response regulator</fullName>
    </submittedName>
</protein>
<dbReference type="SUPFAM" id="SSF52172">
    <property type="entry name" value="CheY-like"/>
    <property type="match status" value="1"/>
</dbReference>
<keyword evidence="3" id="KW-0175">Coiled coil</keyword>
<dbReference type="InterPro" id="IPR001789">
    <property type="entry name" value="Sig_transdc_resp-reg_receiver"/>
</dbReference>
<sequence length="371" mass="41419">MGELRPLAEDLNDDCRQFAQALRTLFAGLEVSVRRYAARHYRDAGTVSRYLSGVRVPPWKFVADLFADLATDHGAPATPLTVDRVGELHRRAVRATIRPAHGVEILRRQLSEADRESRRATEREDRLGGALLDRQHRIADLEVRLDVLETRWAAERPRHEPLMTEPDSAEDLRAERQRLKDQVKTLEADLEEARLRVMLAESRCDVLERQLALVDEPLTALPPDGDDSGAAAVAVAPGRTPARILAVDDQRPNLLALGAVLAGLGHEVVTADSGEAALKVLLDSTGFAVILLDVQMPDMDGYETAIHIKRRARTRNIPIIFLTAMDRDPSHMFRGYTAGAVDYLVKPYDPWIIRAKVEAFVQLYLEARGTR</sequence>
<dbReference type="PANTHER" id="PTHR44591">
    <property type="entry name" value="STRESS RESPONSE REGULATOR PROTEIN 1"/>
    <property type="match status" value="1"/>
</dbReference>
<feature type="modified residue" description="4-aspartylphosphate" evidence="2">
    <location>
        <position position="293"/>
    </location>
</feature>
<dbReference type="Gene3D" id="1.20.5.170">
    <property type="match status" value="1"/>
</dbReference>
<evidence type="ECO:0000256" key="1">
    <source>
        <dbReference type="ARBA" id="ARBA00022553"/>
    </source>
</evidence>
<accession>A0ABV8HVW6</accession>
<dbReference type="EMBL" id="JBHSBB010000014">
    <property type="protein sequence ID" value="MFC4034364.1"/>
    <property type="molecule type" value="Genomic_DNA"/>
</dbReference>
<evidence type="ECO:0000313" key="6">
    <source>
        <dbReference type="Proteomes" id="UP001595765"/>
    </source>
</evidence>
<evidence type="ECO:0000313" key="5">
    <source>
        <dbReference type="EMBL" id="MFC4034364.1"/>
    </source>
</evidence>
<name>A0ABV8HVW6_9ACTN</name>
<reference evidence="6" key="1">
    <citation type="journal article" date="2019" name="Int. J. Syst. Evol. Microbiol.">
        <title>The Global Catalogue of Microorganisms (GCM) 10K type strain sequencing project: providing services to taxonomists for standard genome sequencing and annotation.</title>
        <authorList>
            <consortium name="The Broad Institute Genomics Platform"/>
            <consortium name="The Broad Institute Genome Sequencing Center for Infectious Disease"/>
            <person name="Wu L."/>
            <person name="Ma J."/>
        </authorList>
    </citation>
    <scope>NUCLEOTIDE SEQUENCE [LARGE SCALE GENOMIC DNA]</scope>
    <source>
        <strain evidence="6">CGMCC 4.7237</strain>
    </source>
</reference>
<keyword evidence="6" id="KW-1185">Reference proteome</keyword>
<gene>
    <name evidence="5" type="ORF">ACFO3J_23215</name>
</gene>
<dbReference type="RefSeq" id="WP_386432351.1">
    <property type="nucleotide sequence ID" value="NZ_JBHSBB010000014.1"/>
</dbReference>
<proteinExistence type="predicted"/>